<name>A0A4Y7K9R9_PAPSO</name>
<reference evidence="7 8" key="1">
    <citation type="journal article" date="2018" name="Science">
        <title>The opium poppy genome and morphinan production.</title>
        <authorList>
            <person name="Guo L."/>
            <person name="Winzer T."/>
            <person name="Yang X."/>
            <person name="Li Y."/>
            <person name="Ning Z."/>
            <person name="He Z."/>
            <person name="Teodor R."/>
            <person name="Lu Y."/>
            <person name="Bowser T.A."/>
            <person name="Graham I.A."/>
            <person name="Ye K."/>
        </authorList>
    </citation>
    <scope>NUCLEOTIDE SEQUENCE [LARGE SCALE GENOMIC DNA]</scope>
    <source>
        <strain evidence="8">cv. HN1</strain>
        <tissue evidence="7">Leaves</tissue>
    </source>
</reference>
<dbReference type="PANTHER" id="PTHR45958">
    <property type="entry name" value="RING-TYPE E3 UBIQUITIN TRANSFERASE"/>
    <property type="match status" value="1"/>
</dbReference>
<dbReference type="InterPro" id="IPR011989">
    <property type="entry name" value="ARM-like"/>
</dbReference>
<dbReference type="EC" id="2.3.2.27" evidence="3"/>
<dbReference type="UniPathway" id="UPA00143"/>
<dbReference type="CDD" id="cd16664">
    <property type="entry name" value="RING-Ubox_PUB"/>
    <property type="match status" value="1"/>
</dbReference>
<evidence type="ECO:0000313" key="8">
    <source>
        <dbReference type="Proteomes" id="UP000316621"/>
    </source>
</evidence>
<dbReference type="PANTHER" id="PTHR45958:SF5">
    <property type="entry name" value="RING-TYPE E3 UBIQUITIN TRANSFERASE"/>
    <property type="match status" value="1"/>
</dbReference>
<keyword evidence="5" id="KW-0175">Coiled coil</keyword>
<feature type="domain" description="U-box" evidence="6">
    <location>
        <begin position="260"/>
        <end position="334"/>
    </location>
</feature>
<dbReference type="Gene3D" id="3.30.40.10">
    <property type="entry name" value="Zinc/RING finger domain, C3HC4 (zinc finger)"/>
    <property type="match status" value="1"/>
</dbReference>
<protein>
    <recommendedName>
        <fullName evidence="3">RING-type E3 ubiquitin transferase</fullName>
        <ecNumber evidence="3">2.3.2.27</ecNumber>
    </recommendedName>
</protein>
<dbReference type="GO" id="GO:0016567">
    <property type="term" value="P:protein ubiquitination"/>
    <property type="evidence" value="ECO:0007669"/>
    <property type="project" value="UniProtKB-UniPathway"/>
</dbReference>
<dbReference type="SUPFAM" id="SSF48371">
    <property type="entry name" value="ARM repeat"/>
    <property type="match status" value="3"/>
</dbReference>
<dbReference type="GO" id="GO:0007166">
    <property type="term" value="P:cell surface receptor signaling pathway"/>
    <property type="evidence" value="ECO:0007669"/>
    <property type="project" value="InterPro"/>
</dbReference>
<dbReference type="Proteomes" id="UP000316621">
    <property type="component" value="Chromosome 7"/>
</dbReference>
<accession>A0A4Y7K9R9</accession>
<dbReference type="Pfam" id="PF00514">
    <property type="entry name" value="Arm"/>
    <property type="match status" value="1"/>
</dbReference>
<organism evidence="7 8">
    <name type="scientific">Papaver somniferum</name>
    <name type="common">Opium poppy</name>
    <dbReference type="NCBI Taxonomy" id="3469"/>
    <lineage>
        <taxon>Eukaryota</taxon>
        <taxon>Viridiplantae</taxon>
        <taxon>Streptophyta</taxon>
        <taxon>Embryophyta</taxon>
        <taxon>Tracheophyta</taxon>
        <taxon>Spermatophyta</taxon>
        <taxon>Magnoliopsida</taxon>
        <taxon>Ranunculales</taxon>
        <taxon>Papaveraceae</taxon>
        <taxon>Papaveroideae</taxon>
        <taxon>Papaver</taxon>
    </lineage>
</organism>
<evidence type="ECO:0000256" key="4">
    <source>
        <dbReference type="ARBA" id="ARBA00022679"/>
    </source>
</evidence>
<dbReference type="EMBL" id="CM010721">
    <property type="protein sequence ID" value="RZC69627.1"/>
    <property type="molecule type" value="Genomic_DNA"/>
</dbReference>
<dbReference type="CDD" id="cd21037">
    <property type="entry name" value="MLKL_NTD"/>
    <property type="match status" value="1"/>
</dbReference>
<dbReference type="InterPro" id="IPR000225">
    <property type="entry name" value="Armadillo"/>
</dbReference>
<dbReference type="SMART" id="SM00504">
    <property type="entry name" value="Ubox"/>
    <property type="match status" value="1"/>
</dbReference>
<dbReference type="OMA" id="VKMIMAK"/>
<dbReference type="Gene3D" id="1.20.930.20">
    <property type="entry name" value="Adaptor protein Cbl, N-terminal domain"/>
    <property type="match status" value="1"/>
</dbReference>
<dbReference type="PROSITE" id="PS51698">
    <property type="entry name" value="U_BOX"/>
    <property type="match status" value="1"/>
</dbReference>
<feature type="coiled-coil region" evidence="5">
    <location>
        <begin position="67"/>
        <end position="94"/>
    </location>
</feature>
<dbReference type="SUPFAM" id="SSF57850">
    <property type="entry name" value="RING/U-box"/>
    <property type="match status" value="1"/>
</dbReference>
<proteinExistence type="predicted"/>
<comment type="pathway">
    <text evidence="2">Protein modification; protein ubiquitination.</text>
</comment>
<dbReference type="InterPro" id="IPR013083">
    <property type="entry name" value="Znf_RING/FYVE/PHD"/>
</dbReference>
<dbReference type="InterPro" id="IPR016024">
    <property type="entry name" value="ARM-type_fold"/>
</dbReference>
<evidence type="ECO:0000256" key="2">
    <source>
        <dbReference type="ARBA" id="ARBA00004906"/>
    </source>
</evidence>
<evidence type="ECO:0000256" key="1">
    <source>
        <dbReference type="ARBA" id="ARBA00000900"/>
    </source>
</evidence>
<dbReference type="STRING" id="3469.A0A4Y7K9R9"/>
<dbReference type="InterPro" id="IPR003613">
    <property type="entry name" value="Ubox_domain"/>
</dbReference>
<evidence type="ECO:0000256" key="3">
    <source>
        <dbReference type="ARBA" id="ARBA00012483"/>
    </source>
</evidence>
<sequence>MTSDVIHSLAFIPASESLFQLIKLIIATVQAAKDVVIAKESFARLSSYLGRIVLVLEELAMKNIDTSQSLSTAIEIIEREIKDAKQLVQDCSKRNRVYLLVNCRRIIKRLEHTTRELSRALSLIPLASLDLSVSVSEEISELCETMMRMEFKAAIEQEEIMERIESGIQERNVDRSYANKLLALIAEAVGIQPDRTTLKRELDGFKTEIEEAQLRKDQAEAIQMDQIIALLGRADAASSPREKETLYMSKRNSLGTQLLEPLQSFYCPITKDVMIDPVETSSGQTFERAAIEKWLEDGNSLCPLTITPLNPNILRPNKTLQQSIQEWKDRNTMIRIGSMKCKILSDDDQEVLQTLGELQDICEERTSHLEWVVLENYIPLLIKRLGGKNNQIRNRILAILCILAKEEGDVKERILDVDSSMEFIVRSLARRRESKLAVALLLELSKNDRVRDHIGKTQGCILLLVTISSSDDNQAAKDSRELLENLSALDQNIIEMAKSNYFKPLLHRLSSGCTGILRLYVMQPLLNAGPENVKKLMARTLAEMELSDNGKSTLVEEGVLPPLYCLVSDADLEMKEVAVKALQHLSSVPRNGLQMIREGSARLLLDHLYRHSSSPRLREQVGATIMNLAKSTEADQSGLTRLSFLESDEDIFRLFSLINLTGPTVQRSILQTFHSMCEPPNATDIRSKLRQCSAIQVLVQLCELDNIRPEAVKLFCCLTQDGDEGMVSEHVDQRCIQTLLRIITTSDDEEELTAIMGIISNLPRNPSHITEWLIEEGAIPIIFRFLTDGTFNSNQIKENSVGAIRRFSVSSNQDWQMKTAEIGIIPVLVQLLQSGTSLMKQHSAYSLAQFSESSIRLSRPIERRGGFFCCSPPAEAGCPVHLGVCSVESSFCLVEADAVEPLARILGETDFEACEAALGALLTLIDGERVQSGSKVLTERNAIIPIIRLLSSPSVILQEKALLALERLFRLVEFKQKYGASAQMPLVDITQRGNSASKSLAARILAHLNVLDEQSSYF</sequence>
<dbReference type="Gramene" id="RZC69627">
    <property type="protein sequence ID" value="RZC69627"/>
    <property type="gene ID" value="C5167_032749"/>
</dbReference>
<dbReference type="Gene3D" id="1.25.10.10">
    <property type="entry name" value="Leucine-rich Repeat Variant"/>
    <property type="match status" value="4"/>
</dbReference>
<dbReference type="GO" id="GO:0061630">
    <property type="term" value="F:ubiquitin protein ligase activity"/>
    <property type="evidence" value="ECO:0007669"/>
    <property type="project" value="UniProtKB-EC"/>
</dbReference>
<dbReference type="InterPro" id="IPR052608">
    <property type="entry name" value="U-box_domain_protein"/>
</dbReference>
<evidence type="ECO:0000256" key="5">
    <source>
        <dbReference type="SAM" id="Coils"/>
    </source>
</evidence>
<dbReference type="InterPro" id="IPR045210">
    <property type="entry name" value="RING-Ubox_PUB"/>
</dbReference>
<gene>
    <name evidence="7" type="ORF">C5167_032749</name>
</gene>
<keyword evidence="4" id="KW-0808">Transferase</keyword>
<feature type="coiled-coil region" evidence="5">
    <location>
        <begin position="195"/>
        <end position="222"/>
    </location>
</feature>
<comment type="catalytic activity">
    <reaction evidence="1">
        <text>S-ubiquitinyl-[E2 ubiquitin-conjugating enzyme]-L-cysteine + [acceptor protein]-L-lysine = [E2 ubiquitin-conjugating enzyme]-L-cysteine + N(6)-ubiquitinyl-[acceptor protein]-L-lysine.</text>
        <dbReference type="EC" id="2.3.2.27"/>
    </reaction>
</comment>
<dbReference type="SMART" id="SM00185">
    <property type="entry name" value="ARM"/>
    <property type="match status" value="6"/>
</dbReference>
<evidence type="ECO:0000313" key="7">
    <source>
        <dbReference type="EMBL" id="RZC69627.1"/>
    </source>
</evidence>
<dbReference type="AlphaFoldDB" id="A0A4Y7K9R9"/>
<keyword evidence="8" id="KW-1185">Reference proteome</keyword>
<evidence type="ECO:0000259" key="6">
    <source>
        <dbReference type="PROSITE" id="PS51698"/>
    </source>
</evidence>
<dbReference type="Pfam" id="PF04564">
    <property type="entry name" value="U-box"/>
    <property type="match status" value="1"/>
</dbReference>
<dbReference type="InterPro" id="IPR059179">
    <property type="entry name" value="MLKL-like_MCAfunc"/>
</dbReference>
<dbReference type="InterPro" id="IPR036537">
    <property type="entry name" value="Adaptor_Cbl_N_dom_sf"/>
</dbReference>